<evidence type="ECO:0000313" key="7">
    <source>
        <dbReference type="Proteomes" id="UP000824238"/>
    </source>
</evidence>
<dbReference type="InterPro" id="IPR002328">
    <property type="entry name" value="ADH_Zn_CS"/>
</dbReference>
<dbReference type="PANTHER" id="PTHR43401">
    <property type="entry name" value="L-THREONINE 3-DEHYDROGENASE"/>
    <property type="match status" value="1"/>
</dbReference>
<dbReference type="InterPro" id="IPR050129">
    <property type="entry name" value="Zn_alcohol_dh"/>
</dbReference>
<comment type="similarity">
    <text evidence="4">Belongs to the zinc-containing alcohol dehydrogenase family.</text>
</comment>
<dbReference type="EMBL" id="DVHH01000048">
    <property type="protein sequence ID" value="HIR54316.1"/>
    <property type="molecule type" value="Genomic_DNA"/>
</dbReference>
<sequence length="341" mass="37860">MRAGYMPAVGVAEFRDDMPEPQIEKADDVKIRVRNCGICGSEVHAIHGLHPFRIPPIVSGHEVAGDVVAVGEGVTKFKVGDRVTVEPHYGCGHCWYCDHGLYNVCPDKKVLGAGPWSGGLGEYIVTPEQTVVKLPDSLTYEEGALIEPVANGMYAVRNSKIDEETNIVVIGCGPIGIGDFLCARLWNPKSILMVDVSDFNLQKAVEMGATLTCNSRRENLYDRVMELTDGVGADLVFLAFGDAPTIQQAFEITRRGGQIAQHALMEDGIAFPYRIHQQHELDFKAYNMYTNEDFELIAKAIHEGKMDLSHFVTQRYPIEQFAEAMHMADKRPEPVLKVMMY</sequence>
<keyword evidence="2 4" id="KW-0862">Zinc</keyword>
<feature type="non-terminal residue" evidence="6">
    <location>
        <position position="341"/>
    </location>
</feature>
<dbReference type="Pfam" id="PF00107">
    <property type="entry name" value="ADH_zinc_N"/>
    <property type="match status" value="1"/>
</dbReference>
<dbReference type="AlphaFoldDB" id="A0A9D1DK68"/>
<name>A0A9D1DK68_9FIRM</name>
<dbReference type="InterPro" id="IPR013149">
    <property type="entry name" value="ADH-like_C"/>
</dbReference>
<evidence type="ECO:0000256" key="2">
    <source>
        <dbReference type="ARBA" id="ARBA00022833"/>
    </source>
</evidence>
<evidence type="ECO:0000259" key="5">
    <source>
        <dbReference type="SMART" id="SM00829"/>
    </source>
</evidence>
<keyword evidence="1 4" id="KW-0479">Metal-binding</keyword>
<feature type="domain" description="Enoyl reductase (ER)" evidence="5">
    <location>
        <begin position="10"/>
        <end position="340"/>
    </location>
</feature>
<gene>
    <name evidence="6" type="ORF">IAD36_01770</name>
</gene>
<dbReference type="SUPFAM" id="SSF50129">
    <property type="entry name" value="GroES-like"/>
    <property type="match status" value="1"/>
</dbReference>
<dbReference type="Gene3D" id="3.40.50.720">
    <property type="entry name" value="NAD(P)-binding Rossmann-like Domain"/>
    <property type="match status" value="1"/>
</dbReference>
<keyword evidence="3" id="KW-0560">Oxidoreductase</keyword>
<organism evidence="6 7">
    <name type="scientific">Candidatus Scatomorpha intestinigallinarum</name>
    <dbReference type="NCBI Taxonomy" id="2840923"/>
    <lineage>
        <taxon>Bacteria</taxon>
        <taxon>Bacillati</taxon>
        <taxon>Bacillota</taxon>
        <taxon>Clostridia</taxon>
        <taxon>Eubacteriales</taxon>
        <taxon>Candidatus Scatomorpha</taxon>
    </lineage>
</organism>
<evidence type="ECO:0000256" key="1">
    <source>
        <dbReference type="ARBA" id="ARBA00022723"/>
    </source>
</evidence>
<dbReference type="InterPro" id="IPR011032">
    <property type="entry name" value="GroES-like_sf"/>
</dbReference>
<dbReference type="PROSITE" id="PS00059">
    <property type="entry name" value="ADH_ZINC"/>
    <property type="match status" value="1"/>
</dbReference>
<protein>
    <submittedName>
        <fullName evidence="6">Alcohol dehydrogenase catalytic domain-containing protein</fullName>
    </submittedName>
</protein>
<evidence type="ECO:0000256" key="3">
    <source>
        <dbReference type="ARBA" id="ARBA00023002"/>
    </source>
</evidence>
<dbReference type="SUPFAM" id="SSF51735">
    <property type="entry name" value="NAD(P)-binding Rossmann-fold domains"/>
    <property type="match status" value="1"/>
</dbReference>
<reference evidence="6" key="1">
    <citation type="submission" date="2020-10" db="EMBL/GenBank/DDBJ databases">
        <authorList>
            <person name="Gilroy R."/>
        </authorList>
    </citation>
    <scope>NUCLEOTIDE SEQUENCE</scope>
    <source>
        <strain evidence="6">ChiGjej3B3-7149</strain>
    </source>
</reference>
<dbReference type="GO" id="GO:0016491">
    <property type="term" value="F:oxidoreductase activity"/>
    <property type="evidence" value="ECO:0007669"/>
    <property type="project" value="UniProtKB-KW"/>
</dbReference>
<evidence type="ECO:0000313" key="6">
    <source>
        <dbReference type="EMBL" id="HIR54316.1"/>
    </source>
</evidence>
<dbReference type="InterPro" id="IPR013154">
    <property type="entry name" value="ADH-like_N"/>
</dbReference>
<evidence type="ECO:0000256" key="4">
    <source>
        <dbReference type="RuleBase" id="RU361277"/>
    </source>
</evidence>
<dbReference type="PANTHER" id="PTHR43401:SF2">
    <property type="entry name" value="L-THREONINE 3-DEHYDROGENASE"/>
    <property type="match status" value="1"/>
</dbReference>
<dbReference type="SMART" id="SM00829">
    <property type="entry name" value="PKS_ER"/>
    <property type="match status" value="1"/>
</dbReference>
<comment type="cofactor">
    <cofactor evidence="4">
        <name>Zn(2+)</name>
        <dbReference type="ChEBI" id="CHEBI:29105"/>
    </cofactor>
</comment>
<accession>A0A9D1DK68</accession>
<comment type="caution">
    <text evidence="6">The sequence shown here is derived from an EMBL/GenBank/DDBJ whole genome shotgun (WGS) entry which is preliminary data.</text>
</comment>
<dbReference type="Proteomes" id="UP000824238">
    <property type="component" value="Unassembled WGS sequence"/>
</dbReference>
<proteinExistence type="inferred from homology"/>
<dbReference type="Gene3D" id="3.90.180.10">
    <property type="entry name" value="Medium-chain alcohol dehydrogenases, catalytic domain"/>
    <property type="match status" value="1"/>
</dbReference>
<reference evidence="6" key="2">
    <citation type="journal article" date="2021" name="PeerJ">
        <title>Extensive microbial diversity within the chicken gut microbiome revealed by metagenomics and culture.</title>
        <authorList>
            <person name="Gilroy R."/>
            <person name="Ravi A."/>
            <person name="Getino M."/>
            <person name="Pursley I."/>
            <person name="Horton D.L."/>
            <person name="Alikhan N.F."/>
            <person name="Baker D."/>
            <person name="Gharbi K."/>
            <person name="Hall N."/>
            <person name="Watson M."/>
            <person name="Adriaenssens E.M."/>
            <person name="Foster-Nyarko E."/>
            <person name="Jarju S."/>
            <person name="Secka A."/>
            <person name="Antonio M."/>
            <person name="Oren A."/>
            <person name="Chaudhuri R.R."/>
            <person name="La Ragione R."/>
            <person name="Hildebrand F."/>
            <person name="Pallen M.J."/>
        </authorList>
    </citation>
    <scope>NUCLEOTIDE SEQUENCE</scope>
    <source>
        <strain evidence="6">ChiGjej3B3-7149</strain>
    </source>
</reference>
<dbReference type="GO" id="GO:0008270">
    <property type="term" value="F:zinc ion binding"/>
    <property type="evidence" value="ECO:0007669"/>
    <property type="project" value="InterPro"/>
</dbReference>
<dbReference type="Pfam" id="PF08240">
    <property type="entry name" value="ADH_N"/>
    <property type="match status" value="1"/>
</dbReference>
<dbReference type="InterPro" id="IPR036291">
    <property type="entry name" value="NAD(P)-bd_dom_sf"/>
</dbReference>
<dbReference type="InterPro" id="IPR020843">
    <property type="entry name" value="ER"/>
</dbReference>